<dbReference type="EC" id="2.7.13.3" evidence="2"/>
<keyword evidence="5" id="KW-0547">Nucleotide-binding</keyword>
<keyword evidence="4" id="KW-0808">Transferase</keyword>
<evidence type="ECO:0000256" key="3">
    <source>
        <dbReference type="ARBA" id="ARBA00022553"/>
    </source>
</evidence>
<dbReference type="GO" id="GO:0005524">
    <property type="term" value="F:ATP binding"/>
    <property type="evidence" value="ECO:0007669"/>
    <property type="project" value="UniProtKB-KW"/>
</dbReference>
<dbReference type="Proteomes" id="UP000070620">
    <property type="component" value="Unassembled WGS sequence"/>
</dbReference>
<evidence type="ECO:0000256" key="5">
    <source>
        <dbReference type="ARBA" id="ARBA00022741"/>
    </source>
</evidence>
<dbReference type="InterPro" id="IPR011712">
    <property type="entry name" value="Sig_transdc_His_kin_sub3_dim/P"/>
</dbReference>
<dbReference type="InterPro" id="IPR050482">
    <property type="entry name" value="Sensor_HK_TwoCompSys"/>
</dbReference>
<sequence>MPMPDPRTARPLTAVAVSMVLGVVELVGLLLLRPVALLPVARPVADRATGRLVAWTHARRGGHGPPPDQRFVVARALLGVVGGYVAASGLFLGALLLGGGLWELVTGGADHVPLRFPGVYLTTSSWLLGLVTGAALLGLALVWVHLVGVTERWLAGRMLAPGERDRLRRRIVELAASRSEVLRAIDDERRRIERDLHDGVQQRGVALAMLLGRVRHDPGAATAEGLVEQAYRESRLLLDEVRNVAWRVYPTALDELGLTAALAGVAERSVVPVTVHGRLTGRPVSEVETALYFVAREAIANAVKHADARDVLVLLAEDERTVRVVVSDDGRGGADPAGGGLRGLARRVRALDGTFEVSSPPGGPTRITAVLPREVPCD</sequence>
<evidence type="ECO:0000256" key="7">
    <source>
        <dbReference type="ARBA" id="ARBA00022840"/>
    </source>
</evidence>
<feature type="domain" description="Histidine kinase/HSP90-like ATPase" evidence="9">
    <location>
        <begin position="286"/>
        <end position="375"/>
    </location>
</feature>
<evidence type="ECO:0000256" key="6">
    <source>
        <dbReference type="ARBA" id="ARBA00022777"/>
    </source>
</evidence>
<dbReference type="Pfam" id="PF07730">
    <property type="entry name" value="HisKA_3"/>
    <property type="match status" value="1"/>
</dbReference>
<dbReference type="SMART" id="SM00387">
    <property type="entry name" value="HATPase_c"/>
    <property type="match status" value="1"/>
</dbReference>
<keyword evidence="8" id="KW-0902">Two-component regulatory system</keyword>
<evidence type="ECO:0000256" key="1">
    <source>
        <dbReference type="ARBA" id="ARBA00000085"/>
    </source>
</evidence>
<keyword evidence="11" id="KW-1185">Reference proteome</keyword>
<dbReference type="CDD" id="cd16917">
    <property type="entry name" value="HATPase_UhpB-NarQ-NarX-like"/>
    <property type="match status" value="1"/>
</dbReference>
<dbReference type="InterPro" id="IPR003594">
    <property type="entry name" value="HATPase_dom"/>
</dbReference>
<accession>A0A136PUI1</accession>
<keyword evidence="3" id="KW-0597">Phosphoprotein</keyword>
<evidence type="ECO:0000256" key="8">
    <source>
        <dbReference type="ARBA" id="ARBA00023012"/>
    </source>
</evidence>
<keyword evidence="7" id="KW-0067">ATP-binding</keyword>
<dbReference type="GO" id="GO:0016020">
    <property type="term" value="C:membrane"/>
    <property type="evidence" value="ECO:0007669"/>
    <property type="project" value="InterPro"/>
</dbReference>
<dbReference type="GO" id="GO:0046983">
    <property type="term" value="F:protein dimerization activity"/>
    <property type="evidence" value="ECO:0007669"/>
    <property type="project" value="InterPro"/>
</dbReference>
<keyword evidence="6 10" id="KW-0418">Kinase</keyword>
<protein>
    <recommendedName>
        <fullName evidence="2">histidine kinase</fullName>
        <ecNumber evidence="2">2.7.13.3</ecNumber>
    </recommendedName>
</protein>
<evidence type="ECO:0000313" key="10">
    <source>
        <dbReference type="EMBL" id="KXK62082.1"/>
    </source>
</evidence>
<evidence type="ECO:0000259" key="9">
    <source>
        <dbReference type="SMART" id="SM00387"/>
    </source>
</evidence>
<organism evidence="10 11">
    <name type="scientific">Micromonospora rosaria</name>
    <dbReference type="NCBI Taxonomy" id="47874"/>
    <lineage>
        <taxon>Bacteria</taxon>
        <taxon>Bacillati</taxon>
        <taxon>Actinomycetota</taxon>
        <taxon>Actinomycetes</taxon>
        <taxon>Micromonosporales</taxon>
        <taxon>Micromonosporaceae</taxon>
        <taxon>Micromonospora</taxon>
    </lineage>
</organism>
<dbReference type="Gene3D" id="3.30.565.10">
    <property type="entry name" value="Histidine kinase-like ATPase, C-terminal domain"/>
    <property type="match status" value="1"/>
</dbReference>
<comment type="catalytic activity">
    <reaction evidence="1">
        <text>ATP + protein L-histidine = ADP + protein N-phospho-L-histidine.</text>
        <dbReference type="EC" id="2.7.13.3"/>
    </reaction>
</comment>
<dbReference type="InterPro" id="IPR036890">
    <property type="entry name" value="HATPase_C_sf"/>
</dbReference>
<comment type="caution">
    <text evidence="10">The sequence shown here is derived from an EMBL/GenBank/DDBJ whole genome shotgun (WGS) entry which is preliminary data.</text>
</comment>
<dbReference type="PANTHER" id="PTHR24421">
    <property type="entry name" value="NITRATE/NITRITE SENSOR PROTEIN NARX-RELATED"/>
    <property type="match status" value="1"/>
</dbReference>
<dbReference type="Pfam" id="PF02518">
    <property type="entry name" value="HATPase_c"/>
    <property type="match status" value="1"/>
</dbReference>
<gene>
    <name evidence="10" type="ORF">AWW66_10030</name>
</gene>
<dbReference type="GO" id="GO:0000155">
    <property type="term" value="F:phosphorelay sensor kinase activity"/>
    <property type="evidence" value="ECO:0007669"/>
    <property type="project" value="InterPro"/>
</dbReference>
<dbReference type="AlphaFoldDB" id="A0A136PUI1"/>
<proteinExistence type="predicted"/>
<evidence type="ECO:0000256" key="2">
    <source>
        <dbReference type="ARBA" id="ARBA00012438"/>
    </source>
</evidence>
<dbReference type="PANTHER" id="PTHR24421:SF10">
    <property type="entry name" value="NITRATE_NITRITE SENSOR PROTEIN NARQ"/>
    <property type="match status" value="1"/>
</dbReference>
<dbReference type="Gene3D" id="1.20.5.1930">
    <property type="match status" value="1"/>
</dbReference>
<evidence type="ECO:0000313" key="11">
    <source>
        <dbReference type="Proteomes" id="UP000070620"/>
    </source>
</evidence>
<evidence type="ECO:0000256" key="4">
    <source>
        <dbReference type="ARBA" id="ARBA00022679"/>
    </source>
</evidence>
<reference evidence="10 11" key="1">
    <citation type="submission" date="2016-01" db="EMBL/GenBank/DDBJ databases">
        <title>Whole genome sequence and analysis of Micromonospora rosaria DSM 803, which can produce antibacterial substance rosamicin.</title>
        <authorList>
            <person name="Yang H."/>
            <person name="He X."/>
            <person name="Zhu D."/>
        </authorList>
    </citation>
    <scope>NUCLEOTIDE SEQUENCE [LARGE SCALE GENOMIC DNA]</scope>
    <source>
        <strain evidence="10 11">DSM 803</strain>
    </source>
</reference>
<dbReference type="SUPFAM" id="SSF55874">
    <property type="entry name" value="ATPase domain of HSP90 chaperone/DNA topoisomerase II/histidine kinase"/>
    <property type="match status" value="1"/>
</dbReference>
<dbReference type="EMBL" id="LRQV01000026">
    <property type="protein sequence ID" value="KXK62082.1"/>
    <property type="molecule type" value="Genomic_DNA"/>
</dbReference>
<name>A0A136PUI1_9ACTN</name>